<gene>
    <name evidence="2" type="primary">tesA</name>
    <name evidence="2" type="ORF">TRN7648_02353</name>
</gene>
<accession>A0A0P1GCT7</accession>
<reference evidence="2 3" key="1">
    <citation type="submission" date="2015-09" db="EMBL/GenBank/DDBJ databases">
        <authorList>
            <consortium name="Swine Surveillance"/>
        </authorList>
    </citation>
    <scope>NUCLEOTIDE SEQUENCE [LARGE SCALE GENOMIC DNA]</scope>
    <source>
        <strain evidence="2 3">CECT 7648</strain>
    </source>
</reference>
<dbReference type="AlphaFoldDB" id="A0A0P1GCT7"/>
<dbReference type="Proteomes" id="UP000054935">
    <property type="component" value="Unassembled WGS sequence"/>
</dbReference>
<dbReference type="EC" id="3.1.1.1" evidence="2"/>
<evidence type="ECO:0000313" key="2">
    <source>
        <dbReference type="EMBL" id="CUH79136.1"/>
    </source>
</evidence>
<dbReference type="InterPro" id="IPR013830">
    <property type="entry name" value="SGNH_hydro"/>
</dbReference>
<sequence>MLCFLTYGLRALRLKVFAAIVLINGLPAQAAEVNILALGDSLTQGYGLLEQDGFVPQLRNWLADQGHDVRIVNGGVSGDTTAGGLGRVEWSLTPEIDAMIVALGGNDLLRGIDPTLSRANLEGILQVAQDRNLEVLLIGMSAPGNYGPEYKQTFDAIYPELADAYGTVFLENFFAGLMAEGSDPSELRAFMQSDNIHPNEKGVKKIVESVGPKVEELIDRLSN</sequence>
<dbReference type="GO" id="GO:0106435">
    <property type="term" value="F:carboxylesterase activity"/>
    <property type="evidence" value="ECO:0007669"/>
    <property type="project" value="UniProtKB-EC"/>
</dbReference>
<dbReference type="Gene3D" id="3.40.50.1110">
    <property type="entry name" value="SGNH hydrolase"/>
    <property type="match status" value="1"/>
</dbReference>
<organism evidence="2 3">
    <name type="scientific">Tropicibacter naphthalenivorans</name>
    <dbReference type="NCBI Taxonomy" id="441103"/>
    <lineage>
        <taxon>Bacteria</taxon>
        <taxon>Pseudomonadati</taxon>
        <taxon>Pseudomonadota</taxon>
        <taxon>Alphaproteobacteria</taxon>
        <taxon>Rhodobacterales</taxon>
        <taxon>Roseobacteraceae</taxon>
        <taxon>Tropicibacter</taxon>
    </lineage>
</organism>
<dbReference type="GO" id="GO:0004622">
    <property type="term" value="F:phosphatidylcholine lysophospholipase activity"/>
    <property type="evidence" value="ECO:0007669"/>
    <property type="project" value="TreeGrafter"/>
</dbReference>
<evidence type="ECO:0000313" key="3">
    <source>
        <dbReference type="Proteomes" id="UP000054935"/>
    </source>
</evidence>
<dbReference type="STRING" id="441103.TRN7648_02353"/>
<evidence type="ECO:0000259" key="1">
    <source>
        <dbReference type="Pfam" id="PF13472"/>
    </source>
</evidence>
<dbReference type="RefSeq" id="WP_058247813.1">
    <property type="nucleotide sequence ID" value="NZ_CYSE01000003.1"/>
</dbReference>
<dbReference type="CDD" id="cd01822">
    <property type="entry name" value="Lysophospholipase_L1_like"/>
    <property type="match status" value="1"/>
</dbReference>
<feature type="domain" description="SGNH hydrolase-type esterase" evidence="1">
    <location>
        <begin position="37"/>
        <end position="203"/>
    </location>
</feature>
<dbReference type="EMBL" id="CYSE01000003">
    <property type="protein sequence ID" value="CUH79136.1"/>
    <property type="molecule type" value="Genomic_DNA"/>
</dbReference>
<proteinExistence type="predicted"/>
<dbReference type="InterPro" id="IPR036514">
    <property type="entry name" value="SGNH_hydro_sf"/>
</dbReference>
<keyword evidence="3" id="KW-1185">Reference proteome</keyword>
<dbReference type="PANTHER" id="PTHR30383:SF24">
    <property type="entry name" value="THIOESTERASE 1_PROTEASE 1_LYSOPHOSPHOLIPASE L1"/>
    <property type="match status" value="1"/>
</dbReference>
<keyword evidence="2" id="KW-0378">Hydrolase</keyword>
<dbReference type="OrthoDB" id="9786188at2"/>
<dbReference type="PANTHER" id="PTHR30383">
    <property type="entry name" value="THIOESTERASE 1/PROTEASE 1/LYSOPHOSPHOLIPASE L1"/>
    <property type="match status" value="1"/>
</dbReference>
<dbReference type="InterPro" id="IPR051532">
    <property type="entry name" value="Ester_Hydrolysis_Enzymes"/>
</dbReference>
<protein>
    <submittedName>
        <fullName evidence="2">Esterase TesA</fullName>
        <ecNumber evidence="2">3.1.1.1</ecNumber>
    </submittedName>
</protein>
<dbReference type="SUPFAM" id="SSF52266">
    <property type="entry name" value="SGNH hydrolase"/>
    <property type="match status" value="1"/>
</dbReference>
<name>A0A0P1GCT7_9RHOB</name>
<dbReference type="Pfam" id="PF13472">
    <property type="entry name" value="Lipase_GDSL_2"/>
    <property type="match status" value="1"/>
</dbReference>